<evidence type="ECO:0008006" key="4">
    <source>
        <dbReference type="Google" id="ProtNLM"/>
    </source>
</evidence>
<keyword evidence="1" id="KW-1277">Toxin-antitoxin system</keyword>
<evidence type="ECO:0000313" key="3">
    <source>
        <dbReference type="Proteomes" id="UP000006898"/>
    </source>
</evidence>
<gene>
    <name evidence="2" type="ORF">DAMO_2686</name>
</gene>
<proteinExistence type="predicted"/>
<reference evidence="2 3" key="1">
    <citation type="journal article" date="2010" name="Nature">
        <title>Nitrite-driven anaerobic methane oxidation by oxygenic bacteria.</title>
        <authorList>
            <person name="Ettwig K.F."/>
            <person name="Butler M.K."/>
            <person name="Le Paslier D."/>
            <person name="Pelletier E."/>
            <person name="Mangenot S."/>
            <person name="Kuypers M.M.M."/>
            <person name="Schreiber F."/>
            <person name="Dutilh B.E."/>
            <person name="Zedelius J."/>
            <person name="de Beer D."/>
            <person name="Gloerich J."/>
            <person name="Wessels H.J.C.T."/>
            <person name="van Allen T."/>
            <person name="Luesken F."/>
            <person name="Wu M."/>
            <person name="van de Pas-Schoonen K.T."/>
            <person name="Op den Camp H.J.M."/>
            <person name="Janssen-Megens E.M."/>
            <person name="Francoijs K-J."/>
            <person name="Stunnenberg H."/>
            <person name="Weissenbach J."/>
            <person name="Jetten M.S.M."/>
            <person name="Strous M."/>
        </authorList>
    </citation>
    <scope>NUCLEOTIDE SEQUENCE [LARGE SCALE GENOMIC DNA]</scope>
</reference>
<dbReference type="InterPro" id="IPR035093">
    <property type="entry name" value="RelE/ParE_toxin_dom_sf"/>
</dbReference>
<dbReference type="EMBL" id="FP565575">
    <property type="protein sequence ID" value="CBE69759.1"/>
    <property type="molecule type" value="Genomic_DNA"/>
</dbReference>
<dbReference type="AlphaFoldDB" id="D5MKD7"/>
<evidence type="ECO:0000256" key="1">
    <source>
        <dbReference type="ARBA" id="ARBA00022649"/>
    </source>
</evidence>
<dbReference type="SUPFAM" id="SSF143011">
    <property type="entry name" value="RelE-like"/>
    <property type="match status" value="1"/>
</dbReference>
<dbReference type="HOGENOM" id="CLU_177575_0_0_0"/>
<dbReference type="STRING" id="671143.DAMO_2686"/>
<dbReference type="Pfam" id="PF05016">
    <property type="entry name" value="ParE_toxin"/>
    <property type="match status" value="1"/>
</dbReference>
<dbReference type="InterPro" id="IPR007712">
    <property type="entry name" value="RelE/ParE_toxin"/>
</dbReference>
<name>D5MKD7_METO1</name>
<sequence length="104" mass="11878">MAAPSRKLRAPDTVRALLRHLHPELKKKVKAALETILLDPEHGKALKAELLGLRSVRVGRLRVIYRITPAAIDLVAIGPRRTIYEETIRLLRRETEEQMRGRAE</sequence>
<accession>D5MKD7</accession>
<organism evidence="2 3">
    <name type="scientific">Methylomirabilis oxygeniifera</name>
    <dbReference type="NCBI Taxonomy" id="671143"/>
    <lineage>
        <taxon>Bacteria</taxon>
        <taxon>Candidatus Methylomirabilota</taxon>
        <taxon>Candidatus Methylomirabilia</taxon>
        <taxon>Candidatus Methylomirabilales</taxon>
        <taxon>Candidatus Methylomirabilaceae</taxon>
        <taxon>Candidatus Methylomirabilis</taxon>
    </lineage>
</organism>
<dbReference type="eggNOG" id="COG2026">
    <property type="taxonomic scope" value="Bacteria"/>
</dbReference>
<dbReference type="Gene3D" id="3.30.2310.20">
    <property type="entry name" value="RelE-like"/>
    <property type="match status" value="1"/>
</dbReference>
<protein>
    <recommendedName>
        <fullName evidence="4">Cytotoxin</fullName>
    </recommendedName>
</protein>
<dbReference type="KEGG" id="mox:DAMO_2686"/>
<dbReference type="Proteomes" id="UP000006898">
    <property type="component" value="Chromosome"/>
</dbReference>
<evidence type="ECO:0000313" key="2">
    <source>
        <dbReference type="EMBL" id="CBE69759.1"/>
    </source>
</evidence>